<evidence type="ECO:0000256" key="4">
    <source>
        <dbReference type="ARBA" id="ARBA00022454"/>
    </source>
</evidence>
<dbReference type="PROSITE" id="PS00959">
    <property type="entry name" value="HISTONE_H3_2"/>
    <property type="match status" value="1"/>
</dbReference>
<evidence type="ECO:0000313" key="10">
    <source>
        <dbReference type="EMBL" id="GMM53546.1"/>
    </source>
</evidence>
<dbReference type="EMBL" id="BTGD01000001">
    <property type="protein sequence ID" value="GMM53546.1"/>
    <property type="molecule type" value="Genomic_DNA"/>
</dbReference>
<feature type="compositionally biased region" description="Low complexity" evidence="8">
    <location>
        <begin position="41"/>
        <end position="53"/>
    </location>
</feature>
<dbReference type="Gene3D" id="1.10.20.10">
    <property type="entry name" value="Histone, subunit A"/>
    <property type="match status" value="1"/>
</dbReference>
<dbReference type="GO" id="GO:0030527">
    <property type="term" value="F:structural constituent of chromatin"/>
    <property type="evidence" value="ECO:0007669"/>
    <property type="project" value="InterPro"/>
</dbReference>
<dbReference type="FunFam" id="1.10.20.10:FF:000085">
    <property type="entry name" value="Histone H3.2"/>
    <property type="match status" value="1"/>
</dbReference>
<evidence type="ECO:0000256" key="1">
    <source>
        <dbReference type="ARBA" id="ARBA00004123"/>
    </source>
</evidence>
<dbReference type="InterPro" id="IPR000164">
    <property type="entry name" value="Histone_H3/CENP-A"/>
</dbReference>
<keyword evidence="4" id="KW-0158">Chromosome</keyword>
<dbReference type="AlphaFoldDB" id="A0AAV5RSC3"/>
<reference evidence="10 11" key="1">
    <citation type="journal article" date="2023" name="Elife">
        <title>Identification of key yeast species and microbe-microbe interactions impacting larval growth of Drosophila in the wild.</title>
        <authorList>
            <person name="Mure A."/>
            <person name="Sugiura Y."/>
            <person name="Maeda R."/>
            <person name="Honda K."/>
            <person name="Sakurai N."/>
            <person name="Takahashi Y."/>
            <person name="Watada M."/>
            <person name="Katoh T."/>
            <person name="Gotoh A."/>
            <person name="Gotoh Y."/>
            <person name="Taniguchi I."/>
            <person name="Nakamura K."/>
            <person name="Hayashi T."/>
            <person name="Katayama T."/>
            <person name="Uemura T."/>
            <person name="Hattori Y."/>
        </authorList>
    </citation>
    <scope>NUCLEOTIDE SEQUENCE [LARGE SCALE GENOMIC DNA]</scope>
    <source>
        <strain evidence="10 11">KH-74</strain>
    </source>
</reference>
<protein>
    <submittedName>
        <fullName evidence="10">Centromeric DNA-binding histone H3-like protein</fullName>
    </submittedName>
</protein>
<dbReference type="CDD" id="cd22911">
    <property type="entry name" value="HFD_H3"/>
    <property type="match status" value="1"/>
</dbReference>
<dbReference type="GO" id="GO:0046982">
    <property type="term" value="F:protein heterodimerization activity"/>
    <property type="evidence" value="ECO:0007669"/>
    <property type="project" value="InterPro"/>
</dbReference>
<dbReference type="Pfam" id="PF00125">
    <property type="entry name" value="Histone"/>
    <property type="match status" value="1"/>
</dbReference>
<name>A0AAV5RSC3_MAUHU</name>
<dbReference type="Proteomes" id="UP001377567">
    <property type="component" value="Unassembled WGS sequence"/>
</dbReference>
<comment type="similarity">
    <text evidence="3">Belongs to the histone H3 family.</text>
</comment>
<evidence type="ECO:0000256" key="8">
    <source>
        <dbReference type="SAM" id="MobiDB-lite"/>
    </source>
</evidence>
<keyword evidence="5 10" id="KW-0238">DNA-binding</keyword>
<dbReference type="PANTHER" id="PTHR45810">
    <property type="entry name" value="HISTONE H3.2"/>
    <property type="match status" value="1"/>
</dbReference>
<dbReference type="InterPro" id="IPR007125">
    <property type="entry name" value="H2A/H2B/H3"/>
</dbReference>
<evidence type="ECO:0000256" key="6">
    <source>
        <dbReference type="ARBA" id="ARBA00023242"/>
    </source>
</evidence>
<dbReference type="SMART" id="SM00428">
    <property type="entry name" value="H3"/>
    <property type="match status" value="1"/>
</dbReference>
<feature type="region of interest" description="Disordered" evidence="8">
    <location>
        <begin position="1"/>
        <end position="109"/>
    </location>
</feature>
<feature type="compositionally biased region" description="Basic residues" evidence="8">
    <location>
        <begin position="90"/>
        <end position="104"/>
    </location>
</feature>
<proteinExistence type="inferred from homology"/>
<evidence type="ECO:0000313" key="11">
    <source>
        <dbReference type="Proteomes" id="UP001377567"/>
    </source>
</evidence>
<keyword evidence="6" id="KW-0539">Nucleus</keyword>
<sequence length="227" mass="26409">MQSQQWYDEDASRLEREQEQINERARQLLQRTRERRDRYHPAAAVPMAPMAAPQTPVRRQDTLLPPVFDMPDDMDYGYEEESVRSVSPRVSKKRSKKKSKKRTRREKELAREINGKLDSLREHKDAAAKAASRPSDLALYEIRKYQRSTELLVSKLPFSRLVKEVAESFTDTELHWNSNAILALQEASEAYLVGLLDHANLLAIHAKRVTLMKKDVQLARRIRGQFI</sequence>
<dbReference type="GO" id="GO:0000786">
    <property type="term" value="C:nucleosome"/>
    <property type="evidence" value="ECO:0007669"/>
    <property type="project" value="UniProtKB-KW"/>
</dbReference>
<evidence type="ECO:0000256" key="7">
    <source>
        <dbReference type="ARBA" id="ARBA00023269"/>
    </source>
</evidence>
<comment type="caution">
    <text evidence="10">The sequence shown here is derived from an EMBL/GenBank/DDBJ whole genome shotgun (WGS) entry which is preliminary data.</text>
</comment>
<evidence type="ECO:0000259" key="9">
    <source>
        <dbReference type="Pfam" id="PF00125"/>
    </source>
</evidence>
<feature type="compositionally biased region" description="Basic and acidic residues" evidence="8">
    <location>
        <begin position="10"/>
        <end position="40"/>
    </location>
</feature>
<evidence type="ECO:0000256" key="5">
    <source>
        <dbReference type="ARBA" id="ARBA00023125"/>
    </source>
</evidence>
<accession>A0AAV5RSC3</accession>
<feature type="compositionally biased region" description="Acidic residues" evidence="8">
    <location>
        <begin position="70"/>
        <end position="80"/>
    </location>
</feature>
<gene>
    <name evidence="10" type="ORF">DAKH74_001620</name>
</gene>
<keyword evidence="7" id="KW-0544">Nucleosome core</keyword>
<organism evidence="10 11">
    <name type="scientific">Maudiozyma humilis</name>
    <name type="common">Sour dough yeast</name>
    <name type="synonym">Kazachstania humilis</name>
    <dbReference type="NCBI Taxonomy" id="51915"/>
    <lineage>
        <taxon>Eukaryota</taxon>
        <taxon>Fungi</taxon>
        <taxon>Dikarya</taxon>
        <taxon>Ascomycota</taxon>
        <taxon>Saccharomycotina</taxon>
        <taxon>Saccharomycetes</taxon>
        <taxon>Saccharomycetales</taxon>
        <taxon>Saccharomycetaceae</taxon>
        <taxon>Maudiozyma</taxon>
    </lineage>
</organism>
<dbReference type="SUPFAM" id="SSF47113">
    <property type="entry name" value="Histone-fold"/>
    <property type="match status" value="1"/>
</dbReference>
<comment type="subcellular location">
    <subcellularLocation>
        <location evidence="2">Chromosome</location>
    </subcellularLocation>
    <subcellularLocation>
        <location evidence="1">Nucleus</location>
    </subcellularLocation>
</comment>
<keyword evidence="11" id="KW-1185">Reference proteome</keyword>
<evidence type="ECO:0000256" key="2">
    <source>
        <dbReference type="ARBA" id="ARBA00004286"/>
    </source>
</evidence>
<dbReference type="InterPro" id="IPR009072">
    <property type="entry name" value="Histone-fold"/>
</dbReference>
<dbReference type="GO" id="GO:0003677">
    <property type="term" value="F:DNA binding"/>
    <property type="evidence" value="ECO:0007669"/>
    <property type="project" value="UniProtKB-KW"/>
</dbReference>
<dbReference type="GO" id="GO:0005634">
    <property type="term" value="C:nucleus"/>
    <property type="evidence" value="ECO:0007669"/>
    <property type="project" value="UniProtKB-SubCell"/>
</dbReference>
<dbReference type="PRINTS" id="PR00622">
    <property type="entry name" value="HISTONEH3"/>
</dbReference>
<feature type="domain" description="Core Histone H2A/H2B/H3" evidence="9">
    <location>
        <begin position="136"/>
        <end position="222"/>
    </location>
</feature>
<evidence type="ECO:0000256" key="3">
    <source>
        <dbReference type="ARBA" id="ARBA00010343"/>
    </source>
</evidence>